<dbReference type="Proteomes" id="UP000887159">
    <property type="component" value="Unassembled WGS sequence"/>
</dbReference>
<evidence type="ECO:0000313" key="2">
    <source>
        <dbReference type="Proteomes" id="UP000887159"/>
    </source>
</evidence>
<name>A0A8X6SML0_TRICX</name>
<gene>
    <name evidence="1" type="ORF">TNCV_4470921</name>
</gene>
<sequence length="78" mass="8657">MSSVPQYLVFLAGCSQRYAPKWTLYVKSSLCKIAVECLTGNLSSRHSIKIMSQLNRHCLPCHRELSAKQQSCADVGAL</sequence>
<organism evidence="1 2">
    <name type="scientific">Trichonephila clavipes</name>
    <name type="common">Golden silk orbweaver</name>
    <name type="synonym">Nephila clavipes</name>
    <dbReference type="NCBI Taxonomy" id="2585209"/>
    <lineage>
        <taxon>Eukaryota</taxon>
        <taxon>Metazoa</taxon>
        <taxon>Ecdysozoa</taxon>
        <taxon>Arthropoda</taxon>
        <taxon>Chelicerata</taxon>
        <taxon>Arachnida</taxon>
        <taxon>Araneae</taxon>
        <taxon>Araneomorphae</taxon>
        <taxon>Entelegynae</taxon>
        <taxon>Araneoidea</taxon>
        <taxon>Nephilidae</taxon>
        <taxon>Trichonephila</taxon>
    </lineage>
</organism>
<dbReference type="AlphaFoldDB" id="A0A8X6SML0"/>
<dbReference type="EMBL" id="BMAU01021304">
    <property type="protein sequence ID" value="GFY11106.1"/>
    <property type="molecule type" value="Genomic_DNA"/>
</dbReference>
<reference evidence="1" key="1">
    <citation type="submission" date="2020-08" db="EMBL/GenBank/DDBJ databases">
        <title>Multicomponent nature underlies the extraordinary mechanical properties of spider dragline silk.</title>
        <authorList>
            <person name="Kono N."/>
            <person name="Nakamura H."/>
            <person name="Mori M."/>
            <person name="Yoshida Y."/>
            <person name="Ohtoshi R."/>
            <person name="Malay A.D."/>
            <person name="Moran D.A.P."/>
            <person name="Tomita M."/>
            <person name="Numata K."/>
            <person name="Arakawa K."/>
        </authorList>
    </citation>
    <scope>NUCLEOTIDE SEQUENCE</scope>
</reference>
<keyword evidence="2" id="KW-1185">Reference proteome</keyword>
<proteinExistence type="predicted"/>
<evidence type="ECO:0000313" key="1">
    <source>
        <dbReference type="EMBL" id="GFY11106.1"/>
    </source>
</evidence>
<protein>
    <submittedName>
        <fullName evidence="1">Uncharacterized protein</fullName>
    </submittedName>
</protein>
<comment type="caution">
    <text evidence="1">The sequence shown here is derived from an EMBL/GenBank/DDBJ whole genome shotgun (WGS) entry which is preliminary data.</text>
</comment>
<accession>A0A8X6SML0</accession>